<dbReference type="PANTHER" id="PTHR46411">
    <property type="entry name" value="FAMILY ATPASE, PUTATIVE-RELATED"/>
    <property type="match status" value="1"/>
</dbReference>
<dbReference type="Pfam" id="PF23232">
    <property type="entry name" value="AAA_lid_13"/>
    <property type="match status" value="1"/>
</dbReference>
<organism evidence="5 6">
    <name type="scientific">Dothistroma septosporum (strain NZE10 / CBS 128990)</name>
    <name type="common">Red band needle blight fungus</name>
    <name type="synonym">Mycosphaerella pini</name>
    <dbReference type="NCBI Taxonomy" id="675120"/>
    <lineage>
        <taxon>Eukaryota</taxon>
        <taxon>Fungi</taxon>
        <taxon>Dikarya</taxon>
        <taxon>Ascomycota</taxon>
        <taxon>Pezizomycotina</taxon>
        <taxon>Dothideomycetes</taxon>
        <taxon>Dothideomycetidae</taxon>
        <taxon>Mycosphaerellales</taxon>
        <taxon>Mycosphaerellaceae</taxon>
        <taxon>Dothistroma</taxon>
    </lineage>
</organism>
<dbReference type="Gene3D" id="3.40.50.300">
    <property type="entry name" value="P-loop containing nucleotide triphosphate hydrolases"/>
    <property type="match status" value="2"/>
</dbReference>
<dbReference type="InterPro" id="IPR056599">
    <property type="entry name" value="AAA_lid_fung"/>
</dbReference>
<accession>N1PPQ5</accession>
<dbReference type="GO" id="GO:0005524">
    <property type="term" value="F:ATP binding"/>
    <property type="evidence" value="ECO:0007669"/>
    <property type="project" value="InterPro"/>
</dbReference>
<dbReference type="OrthoDB" id="10042665at2759"/>
<dbReference type="STRING" id="675120.N1PPQ5"/>
<feature type="domain" description="DUF7025" evidence="3">
    <location>
        <begin position="183"/>
        <end position="228"/>
    </location>
</feature>
<feature type="compositionally biased region" description="Polar residues" evidence="1">
    <location>
        <begin position="1"/>
        <end position="10"/>
    </location>
</feature>
<dbReference type="HOGENOM" id="CLU_004471_6_3_1"/>
<dbReference type="SUPFAM" id="SSF52540">
    <property type="entry name" value="P-loop containing nucleoside triphosphate hydrolases"/>
    <property type="match status" value="1"/>
</dbReference>
<evidence type="ECO:0000313" key="5">
    <source>
        <dbReference type="EMBL" id="EME44360.1"/>
    </source>
</evidence>
<feature type="domain" description="ATPase AAA-type core" evidence="2">
    <location>
        <begin position="439"/>
        <end position="539"/>
    </location>
</feature>
<evidence type="ECO:0000313" key="6">
    <source>
        <dbReference type="Proteomes" id="UP000016933"/>
    </source>
</evidence>
<keyword evidence="6" id="KW-1185">Reference proteome</keyword>
<reference evidence="5 6" key="2">
    <citation type="journal article" date="2012" name="PLoS Pathog.">
        <title>Diverse lifestyles and strategies of plant pathogenesis encoded in the genomes of eighteen Dothideomycetes fungi.</title>
        <authorList>
            <person name="Ohm R.A."/>
            <person name="Feau N."/>
            <person name="Henrissat B."/>
            <person name="Schoch C.L."/>
            <person name="Horwitz B.A."/>
            <person name="Barry K.W."/>
            <person name="Condon B.J."/>
            <person name="Copeland A.C."/>
            <person name="Dhillon B."/>
            <person name="Glaser F."/>
            <person name="Hesse C.N."/>
            <person name="Kosti I."/>
            <person name="LaButti K."/>
            <person name="Lindquist E.A."/>
            <person name="Lucas S."/>
            <person name="Salamov A.A."/>
            <person name="Bradshaw R.E."/>
            <person name="Ciuffetti L."/>
            <person name="Hamelin R.C."/>
            <person name="Kema G.H.J."/>
            <person name="Lawrence C."/>
            <person name="Scott J.A."/>
            <person name="Spatafora J.W."/>
            <person name="Turgeon B.G."/>
            <person name="de Wit P.J.G.M."/>
            <person name="Zhong S."/>
            <person name="Goodwin S.B."/>
            <person name="Grigoriev I.V."/>
        </authorList>
    </citation>
    <scope>NUCLEOTIDE SEQUENCE [LARGE SCALE GENOMIC DNA]</scope>
    <source>
        <strain evidence="6">NZE10 / CBS 128990</strain>
    </source>
</reference>
<dbReference type="InterPro" id="IPR054289">
    <property type="entry name" value="DUF7025"/>
</dbReference>
<dbReference type="eggNOG" id="KOG0742">
    <property type="taxonomic scope" value="Eukaryota"/>
</dbReference>
<evidence type="ECO:0000259" key="3">
    <source>
        <dbReference type="Pfam" id="PF22942"/>
    </source>
</evidence>
<dbReference type="PANTHER" id="PTHR46411:SF2">
    <property type="entry name" value="AAA+ ATPASE DOMAIN-CONTAINING PROTEIN"/>
    <property type="match status" value="1"/>
</dbReference>
<dbReference type="EMBL" id="KB446539">
    <property type="protein sequence ID" value="EME44360.1"/>
    <property type="molecule type" value="Genomic_DNA"/>
</dbReference>
<evidence type="ECO:0000256" key="1">
    <source>
        <dbReference type="SAM" id="MobiDB-lite"/>
    </source>
</evidence>
<dbReference type="AlphaFoldDB" id="N1PPQ5"/>
<dbReference type="Pfam" id="PF00004">
    <property type="entry name" value="AAA"/>
    <property type="match status" value="1"/>
</dbReference>
<feature type="domain" description="AAA+ ATPase lid" evidence="4">
    <location>
        <begin position="547"/>
        <end position="620"/>
    </location>
</feature>
<proteinExistence type="predicted"/>
<evidence type="ECO:0000259" key="2">
    <source>
        <dbReference type="Pfam" id="PF00004"/>
    </source>
</evidence>
<name>N1PPQ5_DOTSN</name>
<dbReference type="Pfam" id="PF22942">
    <property type="entry name" value="DUF7025"/>
    <property type="match status" value="1"/>
</dbReference>
<dbReference type="InterPro" id="IPR027417">
    <property type="entry name" value="P-loop_NTPase"/>
</dbReference>
<protein>
    <submittedName>
        <fullName evidence="5">Uncharacterized protein</fullName>
    </submittedName>
</protein>
<feature type="region of interest" description="Disordered" evidence="1">
    <location>
        <begin position="1"/>
        <end position="29"/>
    </location>
</feature>
<sequence>MARTQQTARRSTGGKAPQRVTQANGIVVDDPDIDENEAKKLHEIEEGEMRALLKHIDRKFTDKGAIFYTETKEEVIAEQVNWWSKFALCLVRYMDQSKMCVQKISLQVNSQHLKDILKSIIERFPGVSFQTKEITIDAPYRVLFHYKNELEDTGKKLVGEAKEHLDLLLDFIDEQFHDTMEESENLLEQGLISYSLLWIIFRPHTTEVYSPVYGQHRAYTLTSYAYSCNPAGLSTETLTDLPACPLKYHPTPGGLREQLIERGRRFEKLAGMSVHCYNGIAFEQTPCGMSRYNIEGRVVVDTKTFHRLEADYAFSVAALKSREDKRRKQRHVHDDDAVGETREMSLDLVPKDELDIDPLTEEQCMRANALVRGFSFAEKRWLDFFVDKLSDPAWNTDCFEQLVLPQTQKDLVQALVANHVKQRNDFDDIVKGKGKGLIMVFHGPPGIGKTLTAENRDLGTNSSTLDARLTRILDMASTWKAVLLIDEADVFLERRSLHDMERNSLVSIFLRVLEYYEGILFLTSNRVNTFDDAFKSRAHVPLKYNDLTVDSRKQIWKNFLSKMETGVHVDEAGYKSLTQAEINGRQIKNVVRTAKSLAQFHKEKLSREKLEQVIQIQMEFEHELGADSKRLVNGHVVNGAIDGH</sequence>
<evidence type="ECO:0000259" key="4">
    <source>
        <dbReference type="Pfam" id="PF23232"/>
    </source>
</evidence>
<dbReference type="GO" id="GO:0016887">
    <property type="term" value="F:ATP hydrolysis activity"/>
    <property type="evidence" value="ECO:0007669"/>
    <property type="project" value="InterPro"/>
</dbReference>
<dbReference type="Proteomes" id="UP000016933">
    <property type="component" value="Unassembled WGS sequence"/>
</dbReference>
<gene>
    <name evidence="5" type="ORF">DOTSEDRAFT_88541</name>
</gene>
<reference evidence="6" key="1">
    <citation type="journal article" date="2012" name="PLoS Genet.">
        <title>The genomes of the fungal plant pathogens Cladosporium fulvum and Dothistroma septosporum reveal adaptation to different hosts and lifestyles but also signatures of common ancestry.</title>
        <authorList>
            <person name="de Wit P.J.G.M."/>
            <person name="van der Burgt A."/>
            <person name="Oekmen B."/>
            <person name="Stergiopoulos I."/>
            <person name="Abd-Elsalam K.A."/>
            <person name="Aerts A.L."/>
            <person name="Bahkali A.H."/>
            <person name="Beenen H.G."/>
            <person name="Chettri P."/>
            <person name="Cox M.P."/>
            <person name="Datema E."/>
            <person name="de Vries R.P."/>
            <person name="Dhillon B."/>
            <person name="Ganley A.R."/>
            <person name="Griffiths S.A."/>
            <person name="Guo Y."/>
            <person name="Hamelin R.C."/>
            <person name="Henrissat B."/>
            <person name="Kabir M.S."/>
            <person name="Jashni M.K."/>
            <person name="Kema G."/>
            <person name="Klaubauf S."/>
            <person name="Lapidus A."/>
            <person name="Levasseur A."/>
            <person name="Lindquist E."/>
            <person name="Mehrabi R."/>
            <person name="Ohm R.A."/>
            <person name="Owen T.J."/>
            <person name="Salamov A."/>
            <person name="Schwelm A."/>
            <person name="Schijlen E."/>
            <person name="Sun H."/>
            <person name="van den Burg H.A."/>
            <person name="van Ham R.C.H.J."/>
            <person name="Zhang S."/>
            <person name="Goodwin S.B."/>
            <person name="Grigoriev I.V."/>
            <person name="Collemare J."/>
            <person name="Bradshaw R.E."/>
        </authorList>
    </citation>
    <scope>NUCLEOTIDE SEQUENCE [LARGE SCALE GENOMIC DNA]</scope>
    <source>
        <strain evidence="6">NZE10 / CBS 128990</strain>
    </source>
</reference>
<dbReference type="InterPro" id="IPR003959">
    <property type="entry name" value="ATPase_AAA_core"/>
</dbReference>
<dbReference type="OMA" id="LHRNAMV"/>